<reference evidence="2" key="1">
    <citation type="submission" date="2021-06" db="EMBL/GenBank/DDBJ databases">
        <authorList>
            <person name="Hodson N. C."/>
            <person name="Mongue J. A."/>
            <person name="Jaron S. K."/>
        </authorList>
    </citation>
    <scope>NUCLEOTIDE SEQUENCE</scope>
</reference>
<gene>
    <name evidence="2" type="ORF">AFUS01_LOCUS37287</name>
</gene>
<comment type="caution">
    <text evidence="2">The sequence shown here is derived from an EMBL/GenBank/DDBJ whole genome shotgun (WGS) entry which is preliminary data.</text>
</comment>
<keyword evidence="3" id="KW-1185">Reference proteome</keyword>
<dbReference type="EMBL" id="CAJVCH010542933">
    <property type="protein sequence ID" value="CAG7827295.1"/>
    <property type="molecule type" value="Genomic_DNA"/>
</dbReference>
<accession>A0A8J2PZ37</accession>
<proteinExistence type="predicted"/>
<protein>
    <submittedName>
        <fullName evidence="2">Uncharacterized protein</fullName>
    </submittedName>
</protein>
<dbReference type="Proteomes" id="UP000708208">
    <property type="component" value="Unassembled WGS sequence"/>
</dbReference>
<sequence>MLSGVSEVAGDESSCSSRAPRGGESGQTSSSFSMLSVGLSSIEDVKVSHEPGPFVSTEAPVVT</sequence>
<dbReference type="AlphaFoldDB" id="A0A8J2PZ37"/>
<name>A0A8J2PZ37_9HEXA</name>
<feature type="region of interest" description="Disordered" evidence="1">
    <location>
        <begin position="1"/>
        <end position="33"/>
    </location>
</feature>
<evidence type="ECO:0000256" key="1">
    <source>
        <dbReference type="SAM" id="MobiDB-lite"/>
    </source>
</evidence>
<feature type="non-terminal residue" evidence="2">
    <location>
        <position position="1"/>
    </location>
</feature>
<organism evidence="2 3">
    <name type="scientific">Allacma fusca</name>
    <dbReference type="NCBI Taxonomy" id="39272"/>
    <lineage>
        <taxon>Eukaryota</taxon>
        <taxon>Metazoa</taxon>
        <taxon>Ecdysozoa</taxon>
        <taxon>Arthropoda</taxon>
        <taxon>Hexapoda</taxon>
        <taxon>Collembola</taxon>
        <taxon>Symphypleona</taxon>
        <taxon>Sminthuridae</taxon>
        <taxon>Allacma</taxon>
    </lineage>
</organism>
<evidence type="ECO:0000313" key="3">
    <source>
        <dbReference type="Proteomes" id="UP000708208"/>
    </source>
</evidence>
<evidence type="ECO:0000313" key="2">
    <source>
        <dbReference type="EMBL" id="CAG7827295.1"/>
    </source>
</evidence>